<name>A0ABU1KCN5_XANFL</name>
<organism evidence="1 2">
    <name type="scientific">Xanthobacter flavus</name>
    <dbReference type="NCBI Taxonomy" id="281"/>
    <lineage>
        <taxon>Bacteria</taxon>
        <taxon>Pseudomonadati</taxon>
        <taxon>Pseudomonadota</taxon>
        <taxon>Alphaproteobacteria</taxon>
        <taxon>Hyphomicrobiales</taxon>
        <taxon>Xanthobacteraceae</taxon>
        <taxon>Xanthobacter</taxon>
    </lineage>
</organism>
<accession>A0ABU1KCN5</accession>
<protein>
    <submittedName>
        <fullName evidence="1">Uncharacterized protein</fullName>
    </submittedName>
</protein>
<evidence type="ECO:0000313" key="1">
    <source>
        <dbReference type="EMBL" id="MDR6332580.1"/>
    </source>
</evidence>
<evidence type="ECO:0000313" key="2">
    <source>
        <dbReference type="Proteomes" id="UP001245370"/>
    </source>
</evidence>
<proteinExistence type="predicted"/>
<dbReference type="Proteomes" id="UP001245370">
    <property type="component" value="Unassembled WGS sequence"/>
</dbReference>
<dbReference type="GeneID" id="95762139"/>
<comment type="caution">
    <text evidence="1">The sequence shown here is derived from an EMBL/GenBank/DDBJ whole genome shotgun (WGS) entry which is preliminary data.</text>
</comment>
<reference evidence="1 2" key="1">
    <citation type="submission" date="2023-07" db="EMBL/GenBank/DDBJ databases">
        <title>Genomic Encyclopedia of Type Strains, Phase IV (KMG-IV): sequencing the most valuable type-strain genomes for metagenomic binning, comparative biology and taxonomic classification.</title>
        <authorList>
            <person name="Goeker M."/>
        </authorList>
    </citation>
    <scope>NUCLEOTIDE SEQUENCE [LARGE SCALE GENOMIC DNA]</scope>
    <source>
        <strain evidence="1 2">DSM 338</strain>
    </source>
</reference>
<sequence length="327" mass="37336">MVHVVLTNVRDTAEHVFLLRAEERFGKFRFGDDWVAPIFIRRIARLSSPQTGNSRSASERFEAAQYLYDYARDVLFPRPVKEPSVLPSSGTFSFRLVPREEVEAKRKADLLDINVSDEQFAIAFRMSEEARAQWQRVNAIRTEISNLCQDGKLRSFARPKPGGDLVPLPPAFWNTERWYRWFEGYGTSLASPYDYEDADHYLFVSKTDLDQCISEKGLPKDVAQAKSTPSIKQSIQMNQKSPLQSAIDIALNNKPRGTPSRIVMLKALQKLGWRTLPIKTDKSILKDINQNTDGSIISASTYRRVIQELEEYNTRIRDPDQEGATDG</sequence>
<dbReference type="RefSeq" id="WP_281806477.1">
    <property type="nucleotide sequence ID" value="NZ_BSDO01000002.1"/>
</dbReference>
<keyword evidence="2" id="KW-1185">Reference proteome</keyword>
<gene>
    <name evidence="1" type="ORF">GGQ86_001027</name>
</gene>
<dbReference type="EMBL" id="JAVDPY010000001">
    <property type="protein sequence ID" value="MDR6332580.1"/>
    <property type="molecule type" value="Genomic_DNA"/>
</dbReference>